<gene>
    <name evidence="1" type="ORF">STAS_29607</name>
</gene>
<name>A0A5A7R418_STRAF</name>
<sequence length="161" mass="18150">MAAVAAAATTRMAQRPITATFLKAILLMGRENLYGRIEGFFVFLQSKNPWTLGLNPLSSSSTADGLFIGNTYIHMSWINLTQRCTSGTKQETSSRITGIAVNVIWNCRYYTGNIIWTPKWDTDKCSASIGWQQRVREKRELRSTIVFDLSTSMNLAEHLIH</sequence>
<organism evidence="1 2">
    <name type="scientific">Striga asiatica</name>
    <name type="common">Asiatic witchweed</name>
    <name type="synonym">Buchnera asiatica</name>
    <dbReference type="NCBI Taxonomy" id="4170"/>
    <lineage>
        <taxon>Eukaryota</taxon>
        <taxon>Viridiplantae</taxon>
        <taxon>Streptophyta</taxon>
        <taxon>Embryophyta</taxon>
        <taxon>Tracheophyta</taxon>
        <taxon>Spermatophyta</taxon>
        <taxon>Magnoliopsida</taxon>
        <taxon>eudicotyledons</taxon>
        <taxon>Gunneridae</taxon>
        <taxon>Pentapetalae</taxon>
        <taxon>asterids</taxon>
        <taxon>lamiids</taxon>
        <taxon>Lamiales</taxon>
        <taxon>Orobanchaceae</taxon>
        <taxon>Buchnereae</taxon>
        <taxon>Striga</taxon>
    </lineage>
</organism>
<protein>
    <submittedName>
        <fullName evidence="1">Hyaluronan-binding protein 2</fullName>
    </submittedName>
</protein>
<keyword evidence="2" id="KW-1185">Reference proteome</keyword>
<accession>A0A5A7R418</accession>
<dbReference type="EMBL" id="BKCP01010181">
    <property type="protein sequence ID" value="GER52156.1"/>
    <property type="molecule type" value="Genomic_DNA"/>
</dbReference>
<dbReference type="Proteomes" id="UP000325081">
    <property type="component" value="Unassembled WGS sequence"/>
</dbReference>
<proteinExistence type="predicted"/>
<comment type="caution">
    <text evidence="1">The sequence shown here is derived from an EMBL/GenBank/DDBJ whole genome shotgun (WGS) entry which is preliminary data.</text>
</comment>
<evidence type="ECO:0000313" key="2">
    <source>
        <dbReference type="Proteomes" id="UP000325081"/>
    </source>
</evidence>
<evidence type="ECO:0000313" key="1">
    <source>
        <dbReference type="EMBL" id="GER52156.1"/>
    </source>
</evidence>
<dbReference type="AlphaFoldDB" id="A0A5A7R418"/>
<reference evidence="2" key="1">
    <citation type="journal article" date="2019" name="Curr. Biol.">
        <title>Genome Sequence of Striga asiatica Provides Insight into the Evolution of Plant Parasitism.</title>
        <authorList>
            <person name="Yoshida S."/>
            <person name="Kim S."/>
            <person name="Wafula E.K."/>
            <person name="Tanskanen J."/>
            <person name="Kim Y.M."/>
            <person name="Honaas L."/>
            <person name="Yang Z."/>
            <person name="Spallek T."/>
            <person name="Conn C.E."/>
            <person name="Ichihashi Y."/>
            <person name="Cheong K."/>
            <person name="Cui S."/>
            <person name="Der J.P."/>
            <person name="Gundlach H."/>
            <person name="Jiao Y."/>
            <person name="Hori C."/>
            <person name="Ishida J.K."/>
            <person name="Kasahara H."/>
            <person name="Kiba T."/>
            <person name="Kim M.S."/>
            <person name="Koo N."/>
            <person name="Laohavisit A."/>
            <person name="Lee Y.H."/>
            <person name="Lumba S."/>
            <person name="McCourt P."/>
            <person name="Mortimer J.C."/>
            <person name="Mutuku J.M."/>
            <person name="Nomura T."/>
            <person name="Sasaki-Sekimoto Y."/>
            <person name="Seto Y."/>
            <person name="Wang Y."/>
            <person name="Wakatake T."/>
            <person name="Sakakibara H."/>
            <person name="Demura T."/>
            <person name="Yamaguchi S."/>
            <person name="Yoneyama K."/>
            <person name="Manabe R.I."/>
            <person name="Nelson D.C."/>
            <person name="Schulman A.H."/>
            <person name="Timko M.P."/>
            <person name="dePamphilis C.W."/>
            <person name="Choi D."/>
            <person name="Shirasu K."/>
        </authorList>
    </citation>
    <scope>NUCLEOTIDE SEQUENCE [LARGE SCALE GENOMIC DNA]</scope>
    <source>
        <strain evidence="2">cv. UVA1</strain>
    </source>
</reference>